<accession>A0A399RC50</accession>
<gene>
    <name evidence="1" type="ORF">D1222_14000</name>
</gene>
<dbReference type="InterPro" id="IPR043749">
    <property type="entry name" value="DUF5694"/>
</dbReference>
<evidence type="ECO:0000313" key="1">
    <source>
        <dbReference type="EMBL" id="RIJ27505.1"/>
    </source>
</evidence>
<sequence>MAGWGHAAFDRHSEVALMWRELACVLALAAMTGGPVSAQDAVKGESEPVQVMVLGVYHFDNPGLDVNNIETDNILSPNRQEELQVLGEALASFEPTAIALEIVSQPPYLDAGFQSFEADDLLNEASEDVQIGYRVARIAGVDRVYAINEQPSGDEPDYFPFDRVSAFAERAGRQQEFTALADMSDMVSQFEALQATSTIPELLKLHNSDWVPDHFYWEIIGYGEGEEQPGAELAAYWFMRNAKIFNKLQQVTEPGDRVLVVYGSGHKAWLDELVEKTPGYQSVDPLPYLDLASTTLEGR</sequence>
<name>A0A399RC50_9PROT</name>
<keyword evidence="2" id="KW-1185">Reference proteome</keyword>
<dbReference type="AlphaFoldDB" id="A0A399RC50"/>
<protein>
    <submittedName>
        <fullName evidence="1">Uncharacterized protein</fullName>
    </submittedName>
</protein>
<reference evidence="1 2" key="1">
    <citation type="submission" date="2018-08" db="EMBL/GenBank/DDBJ databases">
        <title>Henriciella mobilis sp. nov., isolated from seawater.</title>
        <authorList>
            <person name="Cheng H."/>
            <person name="Wu Y.-H."/>
            <person name="Xu X.-W."/>
            <person name="Guo L.-L."/>
        </authorList>
    </citation>
    <scope>NUCLEOTIDE SEQUENCE [LARGE SCALE GENOMIC DNA]</scope>
    <source>
        <strain evidence="1 2">CCUG67844</strain>
    </source>
</reference>
<proteinExistence type="predicted"/>
<dbReference type="Pfam" id="PF18950">
    <property type="entry name" value="DUF5694"/>
    <property type="match status" value="1"/>
</dbReference>
<evidence type="ECO:0000313" key="2">
    <source>
        <dbReference type="Proteomes" id="UP000265845"/>
    </source>
</evidence>
<dbReference type="Proteomes" id="UP000265845">
    <property type="component" value="Unassembled WGS sequence"/>
</dbReference>
<dbReference type="EMBL" id="QWGA01000008">
    <property type="protein sequence ID" value="RIJ27505.1"/>
    <property type="molecule type" value="Genomic_DNA"/>
</dbReference>
<organism evidence="1 2">
    <name type="scientific">Henriciella algicola</name>
    <dbReference type="NCBI Taxonomy" id="1608422"/>
    <lineage>
        <taxon>Bacteria</taxon>
        <taxon>Pseudomonadati</taxon>
        <taxon>Pseudomonadota</taxon>
        <taxon>Alphaproteobacteria</taxon>
        <taxon>Hyphomonadales</taxon>
        <taxon>Hyphomonadaceae</taxon>
        <taxon>Henriciella</taxon>
    </lineage>
</organism>
<comment type="caution">
    <text evidence="1">The sequence shown here is derived from an EMBL/GenBank/DDBJ whole genome shotgun (WGS) entry which is preliminary data.</text>
</comment>